<proteinExistence type="predicted"/>
<evidence type="ECO:0000313" key="1">
    <source>
        <dbReference type="EMBL" id="GFD08867.1"/>
    </source>
</evidence>
<gene>
    <name evidence="1" type="ORF">Tci_880836</name>
</gene>
<feature type="non-terminal residue" evidence="1">
    <location>
        <position position="161"/>
    </location>
</feature>
<protein>
    <submittedName>
        <fullName evidence="1">Uncharacterized protein</fullName>
    </submittedName>
</protein>
<comment type="caution">
    <text evidence="1">The sequence shown here is derived from an EMBL/GenBank/DDBJ whole genome shotgun (WGS) entry which is preliminary data.</text>
</comment>
<sequence>PGLVEDGLLQHLAVPVDRLSDGLRHLHRPQGNADGAVAADHDADLDGHSDPRVCVDGHPQQQRPAQCVPDVAGPRPKNWRAKHERLPILEPDVGTGPGFHLRAHGHPGDLLVQRLQAGDGLGWLVGEVVRRLARQHPTHGLRGALAGNRLLHLGRGGCPRH</sequence>
<feature type="non-terminal residue" evidence="1">
    <location>
        <position position="1"/>
    </location>
</feature>
<organism evidence="1">
    <name type="scientific">Tanacetum cinerariifolium</name>
    <name type="common">Dalmatian daisy</name>
    <name type="synonym">Chrysanthemum cinerariifolium</name>
    <dbReference type="NCBI Taxonomy" id="118510"/>
    <lineage>
        <taxon>Eukaryota</taxon>
        <taxon>Viridiplantae</taxon>
        <taxon>Streptophyta</taxon>
        <taxon>Embryophyta</taxon>
        <taxon>Tracheophyta</taxon>
        <taxon>Spermatophyta</taxon>
        <taxon>Magnoliopsida</taxon>
        <taxon>eudicotyledons</taxon>
        <taxon>Gunneridae</taxon>
        <taxon>Pentapetalae</taxon>
        <taxon>asterids</taxon>
        <taxon>campanulids</taxon>
        <taxon>Asterales</taxon>
        <taxon>Asteraceae</taxon>
        <taxon>Asteroideae</taxon>
        <taxon>Anthemideae</taxon>
        <taxon>Anthemidinae</taxon>
        <taxon>Tanacetum</taxon>
    </lineage>
</organism>
<dbReference type="EMBL" id="BKCJ011241429">
    <property type="protein sequence ID" value="GFD08867.1"/>
    <property type="molecule type" value="Genomic_DNA"/>
</dbReference>
<reference evidence="1" key="1">
    <citation type="journal article" date="2019" name="Sci. Rep.">
        <title>Draft genome of Tanacetum cinerariifolium, the natural source of mosquito coil.</title>
        <authorList>
            <person name="Yamashiro T."/>
            <person name="Shiraishi A."/>
            <person name="Satake H."/>
            <person name="Nakayama K."/>
        </authorList>
    </citation>
    <scope>NUCLEOTIDE SEQUENCE</scope>
</reference>
<accession>A0A699TFH0</accession>
<name>A0A699TFH0_TANCI</name>
<dbReference type="AlphaFoldDB" id="A0A699TFH0"/>